<gene>
    <name evidence="1" type="ORF">BURPS1710A_3111</name>
</gene>
<dbReference type="HOGENOM" id="CLU_3230778_0_0_4"/>
<dbReference type="Proteomes" id="UP000001812">
    <property type="component" value="Chromosome I"/>
</dbReference>
<organism evidence="1">
    <name type="scientific">Burkholderia pseudomallei 1710a</name>
    <dbReference type="NCBI Taxonomy" id="320371"/>
    <lineage>
        <taxon>Bacteria</taxon>
        <taxon>Pseudomonadati</taxon>
        <taxon>Pseudomonadota</taxon>
        <taxon>Betaproteobacteria</taxon>
        <taxon>Burkholderiales</taxon>
        <taxon>Burkholderiaceae</taxon>
        <taxon>Burkholderia</taxon>
        <taxon>pseudomallei group</taxon>
    </lineage>
</organism>
<protein>
    <submittedName>
        <fullName evidence="1">Uncharacterized protein</fullName>
    </submittedName>
</protein>
<accession>A0A0E1W149</accession>
<proteinExistence type="predicted"/>
<dbReference type="AlphaFoldDB" id="A0A0E1W149"/>
<name>A0A0E1W149_BURPE</name>
<dbReference type="EMBL" id="CM000832">
    <property type="protein sequence ID" value="EET06164.1"/>
    <property type="molecule type" value="Genomic_DNA"/>
</dbReference>
<sequence>MRLQSRSDPACGVAGYFFLKSTVSSIDFRRSARLAETTRQSGK</sequence>
<reference evidence="1" key="1">
    <citation type="submission" date="2009-05" db="EMBL/GenBank/DDBJ databases">
        <authorList>
            <person name="Harkins D.M."/>
            <person name="DeShazer D."/>
            <person name="Woods D.E."/>
            <person name="Brinkac L.M."/>
            <person name="Brown K.A."/>
            <person name="Hung G.C."/>
            <person name="Tuanyok A."/>
            <person name="Zhang B."/>
            <person name="Nierman W.C."/>
        </authorList>
    </citation>
    <scope>NUCLEOTIDE SEQUENCE [LARGE SCALE GENOMIC DNA]</scope>
    <source>
        <strain evidence="1">1710a</strain>
    </source>
</reference>
<evidence type="ECO:0000313" key="1">
    <source>
        <dbReference type="EMBL" id="EET06164.1"/>
    </source>
</evidence>